<keyword evidence="4 8" id="KW-0812">Transmembrane</keyword>
<evidence type="ECO:0000256" key="6">
    <source>
        <dbReference type="ARBA" id="ARBA00023136"/>
    </source>
</evidence>
<proteinExistence type="predicted"/>
<dbReference type="PANTHER" id="PTHR48090">
    <property type="entry name" value="UNDECAPRENYL-PHOSPHATE 4-DEOXY-4-FORMAMIDO-L-ARABINOSE TRANSFERASE-RELATED"/>
    <property type="match status" value="1"/>
</dbReference>
<keyword evidence="5 8" id="KW-1133">Transmembrane helix</keyword>
<evidence type="ECO:0000256" key="2">
    <source>
        <dbReference type="ARBA" id="ARBA00022676"/>
    </source>
</evidence>
<dbReference type="InterPro" id="IPR050256">
    <property type="entry name" value="Glycosyltransferase_2"/>
</dbReference>
<dbReference type="InterPro" id="IPR029044">
    <property type="entry name" value="Nucleotide-diphossugar_trans"/>
</dbReference>
<dbReference type="Pfam" id="PF00535">
    <property type="entry name" value="Glycos_transf_2"/>
    <property type="match status" value="1"/>
</dbReference>
<keyword evidence="11" id="KW-1185">Reference proteome</keyword>
<feature type="transmembrane region" description="Helical" evidence="8">
    <location>
        <begin position="229"/>
        <end position="250"/>
    </location>
</feature>
<evidence type="ECO:0000256" key="7">
    <source>
        <dbReference type="SAM" id="MobiDB-lite"/>
    </source>
</evidence>
<reference evidence="10 11" key="1">
    <citation type="journal article" date="2024" name="Chem. Sci.">
        <title>Discovery of megapolipeptins by genome mining of a Burkholderiales bacteria collection.</title>
        <authorList>
            <person name="Paulo B.S."/>
            <person name="Recchia M.J.J."/>
            <person name="Lee S."/>
            <person name="Fergusson C.H."/>
            <person name="Romanowski S.B."/>
            <person name="Hernandez A."/>
            <person name="Krull N."/>
            <person name="Liu D.Y."/>
            <person name="Cavanagh H."/>
            <person name="Bos A."/>
            <person name="Gray C.A."/>
            <person name="Murphy B.T."/>
            <person name="Linington R.G."/>
            <person name="Eustaquio A.S."/>
        </authorList>
    </citation>
    <scope>NUCLEOTIDE SEQUENCE [LARGE SCALE GENOMIC DNA]</scope>
    <source>
        <strain evidence="10 11">RL17-350-BIC-A</strain>
    </source>
</reference>
<keyword evidence="2" id="KW-0328">Glycosyltransferase</keyword>
<dbReference type="CDD" id="cd04187">
    <property type="entry name" value="DPM1_like_bac"/>
    <property type="match status" value="1"/>
</dbReference>
<evidence type="ECO:0000313" key="10">
    <source>
        <dbReference type="EMBL" id="MFM0008419.1"/>
    </source>
</evidence>
<evidence type="ECO:0000259" key="9">
    <source>
        <dbReference type="Pfam" id="PF00535"/>
    </source>
</evidence>
<evidence type="ECO:0000313" key="11">
    <source>
        <dbReference type="Proteomes" id="UP001629230"/>
    </source>
</evidence>
<feature type="region of interest" description="Disordered" evidence="7">
    <location>
        <begin position="311"/>
        <end position="343"/>
    </location>
</feature>
<evidence type="ECO:0000256" key="8">
    <source>
        <dbReference type="SAM" id="Phobius"/>
    </source>
</evidence>
<comment type="subcellular location">
    <subcellularLocation>
        <location evidence="1">Membrane</location>
        <topology evidence="1">Multi-pass membrane protein</topology>
    </subcellularLocation>
</comment>
<protein>
    <submittedName>
        <fullName evidence="10">Glycosyltransferase family 2 protein</fullName>
    </submittedName>
</protein>
<comment type="caution">
    <text evidence="10">The sequence shown here is derived from an EMBL/GenBank/DDBJ whole genome shotgun (WGS) entry which is preliminary data.</text>
</comment>
<organism evidence="10 11">
    <name type="scientific">Paraburkholderia dipogonis</name>
    <dbReference type="NCBI Taxonomy" id="1211383"/>
    <lineage>
        <taxon>Bacteria</taxon>
        <taxon>Pseudomonadati</taxon>
        <taxon>Pseudomonadota</taxon>
        <taxon>Betaproteobacteria</taxon>
        <taxon>Burkholderiales</taxon>
        <taxon>Burkholderiaceae</taxon>
        <taxon>Paraburkholderia</taxon>
    </lineage>
</organism>
<name>A0ABW9B976_9BURK</name>
<dbReference type="SUPFAM" id="SSF53448">
    <property type="entry name" value="Nucleotide-diphospho-sugar transferases"/>
    <property type="match status" value="1"/>
</dbReference>
<evidence type="ECO:0000256" key="3">
    <source>
        <dbReference type="ARBA" id="ARBA00022679"/>
    </source>
</evidence>
<keyword evidence="3" id="KW-0808">Transferase</keyword>
<feature type="transmembrane region" description="Helical" evidence="8">
    <location>
        <begin position="262"/>
        <end position="287"/>
    </location>
</feature>
<feature type="domain" description="Glycosyltransferase 2-like" evidence="9">
    <location>
        <begin position="4"/>
        <end position="168"/>
    </location>
</feature>
<keyword evidence="6 8" id="KW-0472">Membrane</keyword>
<evidence type="ECO:0000256" key="1">
    <source>
        <dbReference type="ARBA" id="ARBA00004141"/>
    </source>
</evidence>
<dbReference type="RefSeq" id="WP_408183438.1">
    <property type="nucleotide sequence ID" value="NZ_JAQQEZ010000101.1"/>
</dbReference>
<dbReference type="EMBL" id="JAQQEZ010000101">
    <property type="protein sequence ID" value="MFM0008419.1"/>
    <property type="molecule type" value="Genomic_DNA"/>
</dbReference>
<dbReference type="Gene3D" id="3.90.550.10">
    <property type="entry name" value="Spore Coat Polysaccharide Biosynthesis Protein SpsA, Chain A"/>
    <property type="match status" value="1"/>
</dbReference>
<accession>A0ABW9B976</accession>
<gene>
    <name evidence="10" type="ORF">PQR57_46925</name>
</gene>
<evidence type="ECO:0000256" key="4">
    <source>
        <dbReference type="ARBA" id="ARBA00022692"/>
    </source>
</evidence>
<sequence length="343" mass="38398">MLLSLVVPFYNEEETTDYFFARVMPVLSTLSGFDYEIVCVDDGSQDGTLAKLHAFRHRIGHIKIVELSRNFGKEAALTAGLDEANGDLIVPFDADLQDPPEVIPLLIEKWRLGHDVVLAKRIDRPTDSFAKRKCAALFYKAHNALTNLHLPDNVGDFRLFTREVLESLRSLPERQRFMKGLFAWVGYKSAVVEYVREPRVAGKTKFSGWKLWNFAVEGLTSFSTLPLRVWTYVGVTIALTALCYGAFLVVRTLVQGNPVPGYASLASMMLFLGGVQLIGIGVIGEYVGRIYFESKQRPIYLVRRRHQASRAPDSHAYAPRRDVHAQHTASLPDPSDASGARVL</sequence>
<evidence type="ECO:0000256" key="5">
    <source>
        <dbReference type="ARBA" id="ARBA00022989"/>
    </source>
</evidence>
<dbReference type="PANTHER" id="PTHR48090:SF1">
    <property type="entry name" value="PROPHAGE BACTOPRENOL GLUCOSYL TRANSFERASE HOMOLOG"/>
    <property type="match status" value="1"/>
</dbReference>
<dbReference type="Proteomes" id="UP001629230">
    <property type="component" value="Unassembled WGS sequence"/>
</dbReference>
<dbReference type="InterPro" id="IPR001173">
    <property type="entry name" value="Glyco_trans_2-like"/>
</dbReference>